<dbReference type="Pfam" id="PF07883">
    <property type="entry name" value="Cupin_2"/>
    <property type="match status" value="1"/>
</dbReference>
<evidence type="ECO:0000313" key="2">
    <source>
        <dbReference type="EMBL" id="ACV05879.1"/>
    </source>
</evidence>
<gene>
    <name evidence="2" type="ordered locus">Ksed_08250</name>
</gene>
<dbReference type="InterPro" id="IPR013096">
    <property type="entry name" value="Cupin_2"/>
</dbReference>
<dbReference type="CDD" id="cd02230">
    <property type="entry name" value="cupin_HP0902-like"/>
    <property type="match status" value="1"/>
</dbReference>
<feature type="domain" description="Cupin type-2" evidence="1">
    <location>
        <begin position="45"/>
        <end position="107"/>
    </location>
</feature>
<dbReference type="STRING" id="478801.Ksed_08250"/>
<dbReference type="SUPFAM" id="SSF51182">
    <property type="entry name" value="RmlC-like cupins"/>
    <property type="match status" value="1"/>
</dbReference>
<name>C7NFE4_KYTSD</name>
<evidence type="ECO:0000259" key="1">
    <source>
        <dbReference type="Pfam" id="PF07883"/>
    </source>
</evidence>
<dbReference type="Proteomes" id="UP000006666">
    <property type="component" value="Chromosome"/>
</dbReference>
<proteinExistence type="predicted"/>
<dbReference type="InterPro" id="IPR014710">
    <property type="entry name" value="RmlC-like_jellyroll"/>
</dbReference>
<dbReference type="Gene3D" id="2.60.120.10">
    <property type="entry name" value="Jelly Rolls"/>
    <property type="match status" value="1"/>
</dbReference>
<dbReference type="eggNOG" id="COG1917">
    <property type="taxonomic scope" value="Bacteria"/>
</dbReference>
<dbReference type="HOGENOM" id="CLU_141446_1_0_11"/>
<keyword evidence="3" id="KW-1185">Reference proteome</keyword>
<evidence type="ECO:0000313" key="3">
    <source>
        <dbReference type="Proteomes" id="UP000006666"/>
    </source>
</evidence>
<sequence>MSPSAPTSEQSPVVTSVVSDHPIEPGKVRAATLVDDDAVRTVCFAIDAGEGLTEHKAPHRIVITVVAGAMEFTVGDETHAMVPGDVVNLAASVPHAVAATEPCHFLLTMVKSV</sequence>
<dbReference type="PANTHER" id="PTHR37694">
    <property type="entry name" value="SLR8022 PROTEIN"/>
    <property type="match status" value="1"/>
</dbReference>
<protein>
    <submittedName>
        <fullName evidence="2">Cupin domain-containing protein</fullName>
    </submittedName>
</protein>
<dbReference type="RefSeq" id="WP_012802294.1">
    <property type="nucleotide sequence ID" value="NC_013169.1"/>
</dbReference>
<dbReference type="EMBL" id="CP001686">
    <property type="protein sequence ID" value="ACV05879.1"/>
    <property type="molecule type" value="Genomic_DNA"/>
</dbReference>
<dbReference type="AlphaFoldDB" id="C7NFE4"/>
<accession>C7NFE4</accession>
<dbReference type="KEGG" id="kse:Ksed_08250"/>
<organism evidence="2 3">
    <name type="scientific">Kytococcus sedentarius (strain ATCC 14392 / DSM 20547 / JCM 11482 / CCUG 33030 / NBRC 15357 / NCTC 11040 / CCM 314 / 541)</name>
    <name type="common">Micrococcus sedentarius</name>
    <dbReference type="NCBI Taxonomy" id="478801"/>
    <lineage>
        <taxon>Bacteria</taxon>
        <taxon>Bacillati</taxon>
        <taxon>Actinomycetota</taxon>
        <taxon>Actinomycetes</taxon>
        <taxon>Micrococcales</taxon>
        <taxon>Kytococcaceae</taxon>
        <taxon>Kytococcus</taxon>
    </lineage>
</organism>
<dbReference type="InterPro" id="IPR011051">
    <property type="entry name" value="RmlC_Cupin_sf"/>
</dbReference>
<reference evidence="2 3" key="1">
    <citation type="journal article" date="2009" name="Stand. Genomic Sci.">
        <title>Complete genome sequence of Kytococcus sedentarius type strain (541).</title>
        <authorList>
            <person name="Sims D."/>
            <person name="Brettin T."/>
            <person name="Detter J.C."/>
            <person name="Han C."/>
            <person name="Lapidus A."/>
            <person name="Copeland A."/>
            <person name="Glavina Del Rio T."/>
            <person name="Nolan M."/>
            <person name="Chen F."/>
            <person name="Lucas S."/>
            <person name="Tice H."/>
            <person name="Cheng J.F."/>
            <person name="Bruce D."/>
            <person name="Goodwin L."/>
            <person name="Pitluck S."/>
            <person name="Ovchinnikova G."/>
            <person name="Pati A."/>
            <person name="Ivanova N."/>
            <person name="Mavrommatis K."/>
            <person name="Chen A."/>
            <person name="Palaniappan K."/>
            <person name="D'haeseleer P."/>
            <person name="Chain P."/>
            <person name="Bristow J."/>
            <person name="Eisen J.A."/>
            <person name="Markowitz V."/>
            <person name="Hugenholtz P."/>
            <person name="Schneider S."/>
            <person name="Goker M."/>
            <person name="Pukall R."/>
            <person name="Kyrpides N.C."/>
            <person name="Klenk H.P."/>
        </authorList>
    </citation>
    <scope>NUCLEOTIDE SEQUENCE [LARGE SCALE GENOMIC DNA]</scope>
    <source>
        <strain evidence="3">ATCC 14392 / DSM 20547 / JCM 11482 / CCUG 33030 / NBRC 15357 / NCTC 11040 / CCM 314 / 541</strain>
    </source>
</reference>
<dbReference type="PANTHER" id="PTHR37694:SF1">
    <property type="entry name" value="SLR8022 PROTEIN"/>
    <property type="match status" value="1"/>
</dbReference>